<dbReference type="GO" id="GO:0016740">
    <property type="term" value="F:transferase activity"/>
    <property type="evidence" value="ECO:0007669"/>
    <property type="project" value="UniProtKB-KW"/>
</dbReference>
<name>A0A1W6P2K2_9RHOB</name>
<accession>A0A1W6P2K2</accession>
<gene>
    <name evidence="1" type="ORF">BVG79_02366</name>
</gene>
<keyword evidence="1" id="KW-0808">Transferase</keyword>
<keyword evidence="2" id="KW-1185">Reference proteome</keyword>
<organism evidence="1 2">
    <name type="scientific">Ketogulonicigenium robustum</name>
    <dbReference type="NCBI Taxonomy" id="92947"/>
    <lineage>
        <taxon>Bacteria</taxon>
        <taxon>Pseudomonadati</taxon>
        <taxon>Pseudomonadota</taxon>
        <taxon>Alphaproteobacteria</taxon>
        <taxon>Rhodobacterales</taxon>
        <taxon>Roseobacteraceae</taxon>
        <taxon>Ketogulonicigenium</taxon>
    </lineage>
</organism>
<evidence type="ECO:0000313" key="2">
    <source>
        <dbReference type="Proteomes" id="UP000242447"/>
    </source>
</evidence>
<dbReference type="OrthoDB" id="9795789at2"/>
<dbReference type="Gene3D" id="3.40.50.450">
    <property type="match status" value="1"/>
</dbReference>
<dbReference type="Proteomes" id="UP000242447">
    <property type="component" value="Chromosome"/>
</dbReference>
<dbReference type="GO" id="GO:0070694">
    <property type="term" value="F:5-hydroxymethyl-dUMP N-hydrolase activity"/>
    <property type="evidence" value="ECO:0007669"/>
    <property type="project" value="TreeGrafter"/>
</dbReference>
<dbReference type="InterPro" id="IPR007710">
    <property type="entry name" value="Nucleoside_deoxyribTrfase"/>
</dbReference>
<protein>
    <submittedName>
        <fullName evidence="1">Nucleoside 2-deoxyribosyltransferase protein</fullName>
    </submittedName>
</protein>
<proteinExistence type="predicted"/>
<dbReference type="PANTHER" id="PTHR15364">
    <property type="entry name" value="2'-DEOXYNUCLEOSIDE 5'-PHOSPHATE N-HYDROLASE 1"/>
    <property type="match status" value="1"/>
</dbReference>
<dbReference type="RefSeq" id="WP_085787067.1">
    <property type="nucleotide sequence ID" value="NZ_CP019937.1"/>
</dbReference>
<dbReference type="PANTHER" id="PTHR15364:SF0">
    <property type="entry name" value="2'-DEOXYNUCLEOSIDE 5'-PHOSPHATE N-HYDROLASE 1"/>
    <property type="match status" value="1"/>
</dbReference>
<sequence>MTKTLYIAGPEVFYPDAKTVLARKREMAADYGFDVIGPGLGFGTLPDDKHAAGIAIARINEEVMQRADVMIANMTPFRGISTDVGTAFEIGFFCALEKPVFAYTNDPRDFGPRTAAEWYKGDVSQDEAGKLRANTDGQSVEAHGFADNLMLDGGIFARGGQVLRPSGDALLPTSDLSVYEEALKCAKATLG</sequence>
<dbReference type="InterPro" id="IPR051239">
    <property type="entry name" value="2'-dNMP_N-hydrolase"/>
</dbReference>
<dbReference type="Pfam" id="PF05014">
    <property type="entry name" value="Nuc_deoxyrib_tr"/>
    <property type="match status" value="1"/>
</dbReference>
<dbReference type="AlphaFoldDB" id="A0A1W6P2K2"/>
<dbReference type="SUPFAM" id="SSF52309">
    <property type="entry name" value="N-(deoxy)ribosyltransferase-like"/>
    <property type="match status" value="1"/>
</dbReference>
<dbReference type="STRING" id="92947.BVG79_02366"/>
<dbReference type="GO" id="GO:0009159">
    <property type="term" value="P:deoxyribonucleoside monophosphate catabolic process"/>
    <property type="evidence" value="ECO:0007669"/>
    <property type="project" value="TreeGrafter"/>
</dbReference>
<dbReference type="KEGG" id="kro:BVG79_02366"/>
<dbReference type="EMBL" id="CP019937">
    <property type="protein sequence ID" value="ARO15706.1"/>
    <property type="molecule type" value="Genomic_DNA"/>
</dbReference>
<reference evidence="1 2" key="1">
    <citation type="submission" date="2017-02" db="EMBL/GenBank/DDBJ databases">
        <title>Ketogulonicigenium robustum SPU B003 Genome sequencing and assembly.</title>
        <authorList>
            <person name="Li Y."/>
            <person name="Liu L."/>
            <person name="Wang C."/>
            <person name="Zhang M."/>
            <person name="Zhang T."/>
            <person name="Zhang Y."/>
        </authorList>
    </citation>
    <scope>NUCLEOTIDE SEQUENCE [LARGE SCALE GENOMIC DNA]</scope>
    <source>
        <strain evidence="1 2">SPU_B003</strain>
    </source>
</reference>
<evidence type="ECO:0000313" key="1">
    <source>
        <dbReference type="EMBL" id="ARO15706.1"/>
    </source>
</evidence>